<keyword evidence="3" id="KW-1185">Reference proteome</keyword>
<name>A0A402ASH3_9CHLR</name>
<sequence>MGVFFVDEMLNFIANVSYDSVIYHDTSTEIGDFMVIAGNLFLKYLIIALVLGALGIVVRWLSGRRPT</sequence>
<keyword evidence="1" id="KW-0812">Transmembrane</keyword>
<dbReference type="Proteomes" id="UP000287188">
    <property type="component" value="Unassembled WGS sequence"/>
</dbReference>
<keyword evidence="1" id="KW-1133">Transmembrane helix</keyword>
<dbReference type="AlphaFoldDB" id="A0A402ASH3"/>
<feature type="transmembrane region" description="Helical" evidence="1">
    <location>
        <begin position="41"/>
        <end position="61"/>
    </location>
</feature>
<reference evidence="3" key="1">
    <citation type="submission" date="2018-12" db="EMBL/GenBank/DDBJ databases">
        <title>Tengunoibacter tsumagoiensis gen. nov., sp. nov., Dictyobacter kobayashii sp. nov., D. alpinus sp. nov., and D. joshuensis sp. nov. and description of Dictyobacteraceae fam. nov. within the order Ktedonobacterales isolated from Tengu-no-mugimeshi.</title>
        <authorList>
            <person name="Wang C.M."/>
            <person name="Zheng Y."/>
            <person name="Sakai Y."/>
            <person name="Toyoda A."/>
            <person name="Minakuchi Y."/>
            <person name="Abe K."/>
            <person name="Yokota A."/>
            <person name="Yabe S."/>
        </authorList>
    </citation>
    <scope>NUCLEOTIDE SEQUENCE [LARGE SCALE GENOMIC DNA]</scope>
    <source>
        <strain evidence="3">Uno11</strain>
    </source>
</reference>
<accession>A0A402ASH3</accession>
<gene>
    <name evidence="2" type="ORF">KDK_58500</name>
</gene>
<comment type="caution">
    <text evidence="2">The sequence shown here is derived from an EMBL/GenBank/DDBJ whole genome shotgun (WGS) entry which is preliminary data.</text>
</comment>
<keyword evidence="1" id="KW-0472">Membrane</keyword>
<protein>
    <submittedName>
        <fullName evidence="2">Uncharacterized protein</fullName>
    </submittedName>
</protein>
<evidence type="ECO:0000256" key="1">
    <source>
        <dbReference type="SAM" id="Phobius"/>
    </source>
</evidence>
<proteinExistence type="predicted"/>
<evidence type="ECO:0000313" key="2">
    <source>
        <dbReference type="EMBL" id="GCE22050.1"/>
    </source>
</evidence>
<evidence type="ECO:0000313" key="3">
    <source>
        <dbReference type="Proteomes" id="UP000287188"/>
    </source>
</evidence>
<dbReference type="EMBL" id="BIFS01000002">
    <property type="protein sequence ID" value="GCE22050.1"/>
    <property type="molecule type" value="Genomic_DNA"/>
</dbReference>
<organism evidence="2 3">
    <name type="scientific">Dictyobacter kobayashii</name>
    <dbReference type="NCBI Taxonomy" id="2014872"/>
    <lineage>
        <taxon>Bacteria</taxon>
        <taxon>Bacillati</taxon>
        <taxon>Chloroflexota</taxon>
        <taxon>Ktedonobacteria</taxon>
        <taxon>Ktedonobacterales</taxon>
        <taxon>Dictyobacteraceae</taxon>
        <taxon>Dictyobacter</taxon>
    </lineage>
</organism>